<name>A0A382PUP5_9ZZZZ</name>
<reference evidence="1" key="1">
    <citation type="submission" date="2018-05" db="EMBL/GenBank/DDBJ databases">
        <authorList>
            <person name="Lanie J.A."/>
            <person name="Ng W.-L."/>
            <person name="Kazmierczak K.M."/>
            <person name="Andrzejewski T.M."/>
            <person name="Davidsen T.M."/>
            <person name="Wayne K.J."/>
            <person name="Tettelin H."/>
            <person name="Glass J.I."/>
            <person name="Rusch D."/>
            <person name="Podicherti R."/>
            <person name="Tsui H.-C.T."/>
            <person name="Winkler M.E."/>
        </authorList>
    </citation>
    <scope>NUCLEOTIDE SEQUENCE</scope>
</reference>
<dbReference type="AlphaFoldDB" id="A0A382PUP5"/>
<sequence length="78" mass="9178">MRRLRDNEVQWHDVCGVMLNSEASRSVIDISEFVCDKLWPEPQLLFGFVNDNEGHNYVMFYTRELEENPQEIASKLTS</sequence>
<gene>
    <name evidence="1" type="ORF">METZ01_LOCUS328626</name>
</gene>
<protein>
    <submittedName>
        <fullName evidence="1">Uncharacterized protein</fullName>
    </submittedName>
</protein>
<evidence type="ECO:0000313" key="1">
    <source>
        <dbReference type="EMBL" id="SVC75772.1"/>
    </source>
</evidence>
<accession>A0A382PUP5</accession>
<proteinExistence type="predicted"/>
<dbReference type="EMBL" id="UINC01109147">
    <property type="protein sequence ID" value="SVC75772.1"/>
    <property type="molecule type" value="Genomic_DNA"/>
</dbReference>
<organism evidence="1">
    <name type="scientific">marine metagenome</name>
    <dbReference type="NCBI Taxonomy" id="408172"/>
    <lineage>
        <taxon>unclassified sequences</taxon>
        <taxon>metagenomes</taxon>
        <taxon>ecological metagenomes</taxon>
    </lineage>
</organism>